<dbReference type="OrthoDB" id="311799at2759"/>
<reference evidence="16 17" key="1">
    <citation type="submission" date="2011-07" db="EMBL/GenBank/DDBJ databases">
        <authorList>
            <person name="Coyne R."/>
            <person name="Brami D."/>
            <person name="Johnson J."/>
            <person name="Hostetler J."/>
            <person name="Hannick L."/>
            <person name="Clark T."/>
            <person name="Cassidy-Hanley D."/>
            <person name="Inman J."/>
        </authorList>
    </citation>
    <scope>NUCLEOTIDE SEQUENCE [LARGE SCALE GENOMIC DNA]</scope>
    <source>
        <strain evidence="16 17">G5</strain>
    </source>
</reference>
<dbReference type="InterPro" id="IPR000719">
    <property type="entry name" value="Prot_kinase_dom"/>
</dbReference>
<evidence type="ECO:0000256" key="12">
    <source>
        <dbReference type="ARBA" id="ARBA00047899"/>
    </source>
</evidence>
<evidence type="ECO:0000256" key="7">
    <source>
        <dbReference type="ARBA" id="ARBA00022741"/>
    </source>
</evidence>
<evidence type="ECO:0000256" key="5">
    <source>
        <dbReference type="ARBA" id="ARBA00022723"/>
    </source>
</evidence>
<dbReference type="FunFam" id="3.30.200.20:FF:000315">
    <property type="entry name" value="Calcium-dependent protein kinase 3"/>
    <property type="match status" value="1"/>
</dbReference>
<keyword evidence="6" id="KW-0677">Repeat</keyword>
<accession>G0QKK1</accession>
<dbReference type="Gene3D" id="1.10.510.10">
    <property type="entry name" value="Transferase(Phosphotransferase) domain 1"/>
    <property type="match status" value="1"/>
</dbReference>
<name>G0QKK1_ICHMU</name>
<dbReference type="InterPro" id="IPR008271">
    <property type="entry name" value="Ser/Thr_kinase_AS"/>
</dbReference>
<feature type="binding site" evidence="14">
    <location>
        <position position="150"/>
    </location>
    <ligand>
        <name>ATP</name>
        <dbReference type="ChEBI" id="CHEBI:30616"/>
    </ligand>
</feature>
<keyword evidence="9" id="KW-0106">Calcium</keyword>
<comment type="cofactor">
    <cofactor evidence="1">
        <name>Mg(2+)</name>
        <dbReference type="ChEBI" id="CHEBI:18420"/>
    </cofactor>
</comment>
<dbReference type="PROSITE" id="PS00107">
    <property type="entry name" value="PROTEIN_KINASE_ATP"/>
    <property type="match status" value="1"/>
</dbReference>
<evidence type="ECO:0000313" key="17">
    <source>
        <dbReference type="Proteomes" id="UP000008983"/>
    </source>
</evidence>
<dbReference type="GeneID" id="14910442"/>
<keyword evidence="8 16" id="KW-0418">Kinase</keyword>
<dbReference type="OMA" id="HDYSTIF"/>
<feature type="domain" description="Protein kinase" evidence="15">
    <location>
        <begin position="121"/>
        <end position="384"/>
    </location>
</feature>
<dbReference type="Pfam" id="PF00069">
    <property type="entry name" value="Pkinase"/>
    <property type="match status" value="1"/>
</dbReference>
<evidence type="ECO:0000259" key="15">
    <source>
        <dbReference type="PROSITE" id="PS50011"/>
    </source>
</evidence>
<keyword evidence="5" id="KW-0479">Metal-binding</keyword>
<dbReference type="InParanoid" id="G0QKK1"/>
<dbReference type="GO" id="GO:0046872">
    <property type="term" value="F:metal ion binding"/>
    <property type="evidence" value="ECO:0007669"/>
    <property type="project" value="UniProtKB-KW"/>
</dbReference>
<evidence type="ECO:0000256" key="6">
    <source>
        <dbReference type="ARBA" id="ARBA00022737"/>
    </source>
</evidence>
<keyword evidence="3" id="KW-0723">Serine/threonine-protein kinase</keyword>
<evidence type="ECO:0000256" key="2">
    <source>
        <dbReference type="ARBA" id="ARBA00012513"/>
    </source>
</evidence>
<comment type="catalytic activity">
    <reaction evidence="13">
        <text>L-seryl-[protein] + ATP = O-phospho-L-seryl-[protein] + ADP + H(+)</text>
        <dbReference type="Rhea" id="RHEA:17989"/>
        <dbReference type="Rhea" id="RHEA-COMP:9863"/>
        <dbReference type="Rhea" id="RHEA-COMP:11604"/>
        <dbReference type="ChEBI" id="CHEBI:15378"/>
        <dbReference type="ChEBI" id="CHEBI:29999"/>
        <dbReference type="ChEBI" id="CHEBI:30616"/>
        <dbReference type="ChEBI" id="CHEBI:83421"/>
        <dbReference type="ChEBI" id="CHEBI:456216"/>
        <dbReference type="EC" id="2.7.11.1"/>
    </reaction>
</comment>
<dbReference type="InterPro" id="IPR011009">
    <property type="entry name" value="Kinase-like_dom_sf"/>
</dbReference>
<sequence length="534" mass="63544">MSDISFKYKYCEFELRLYKKNFLGQKKLKYVYCTQDTIIINRHPYQKIPDKIIELKPDWKVEWIYDQKKENEPFENKVNGFKLLTDNSKDNYEYYGDSLEMITMKSYLQRQLFQINFLEEFQLIRKLGQGKYAKVYEVKRLDNKKIYAVKYLSKEKLATVEDSQKFLQNELKILRMLNHPNCIKIYETYEDEHGYYILQELLDSSKSLQCELTKFQNPQFGYQVIRKIMQEMLKGLEYVHSLGIMHRDLKPQNIMFSQKQTVKVIDFGLAQFYNEKKYLYVHVGTPGFVAPEILANESEFHTYTPKVDSFSLGVVFHILLTGKTIFKGQRYSQVLENNKKCNVQFPEKIYDELNQDAKDLLNKLLDPNPETRISTSEALRHNFIIGQTYKEITKMVSAVNLDQIQDFSLKDNKTKNKNEIQSLRDLDDQVSYKFQTNFVNLQEINNQMGNVEGILFTQSKKQSQYLYKLTKDIVDLIIFFEENYEKDELFFISPIKTTQNKKNIFDGKNLQSSHLKTFKLQKIQEENEEYISKF</sequence>
<dbReference type="STRING" id="857967.G0QKK1"/>
<organism evidence="16 17">
    <name type="scientific">Ichthyophthirius multifiliis</name>
    <name type="common">White spot disease agent</name>
    <name type="synonym">Ich</name>
    <dbReference type="NCBI Taxonomy" id="5932"/>
    <lineage>
        <taxon>Eukaryota</taxon>
        <taxon>Sar</taxon>
        <taxon>Alveolata</taxon>
        <taxon>Ciliophora</taxon>
        <taxon>Intramacronucleata</taxon>
        <taxon>Oligohymenophorea</taxon>
        <taxon>Hymenostomatida</taxon>
        <taxon>Ophryoglenina</taxon>
        <taxon>Ichthyophthirius</taxon>
    </lineage>
</organism>
<evidence type="ECO:0000256" key="8">
    <source>
        <dbReference type="ARBA" id="ARBA00022777"/>
    </source>
</evidence>
<keyword evidence="7 14" id="KW-0547">Nucleotide-binding</keyword>
<dbReference type="InterPro" id="IPR017441">
    <property type="entry name" value="Protein_kinase_ATP_BS"/>
</dbReference>
<dbReference type="PROSITE" id="PS00108">
    <property type="entry name" value="PROTEIN_KINASE_ST"/>
    <property type="match status" value="1"/>
</dbReference>
<keyword evidence="4 16" id="KW-0808">Transferase</keyword>
<keyword evidence="17" id="KW-1185">Reference proteome</keyword>
<dbReference type="PANTHER" id="PTHR44167:SF18">
    <property type="entry name" value="PROTEIN KINASE DOMAIN-CONTAINING PROTEIN"/>
    <property type="match status" value="1"/>
</dbReference>
<dbReference type="SUPFAM" id="SSF56112">
    <property type="entry name" value="Protein kinase-like (PK-like)"/>
    <property type="match status" value="1"/>
</dbReference>
<evidence type="ECO:0000256" key="4">
    <source>
        <dbReference type="ARBA" id="ARBA00022679"/>
    </source>
</evidence>
<dbReference type="EC" id="2.7.11.1" evidence="2"/>
<dbReference type="FunFam" id="1.10.510.10:FF:000945">
    <property type="entry name" value="Uncharacterized protein"/>
    <property type="match status" value="1"/>
</dbReference>
<dbReference type="EMBL" id="GL983171">
    <property type="protein sequence ID" value="EGR34252.1"/>
    <property type="molecule type" value="Genomic_DNA"/>
</dbReference>
<dbReference type="AlphaFoldDB" id="G0QKK1"/>
<protein>
    <recommendedName>
        <fullName evidence="2">non-specific serine/threonine protein kinase</fullName>
        <ecNumber evidence="2">2.7.11.1</ecNumber>
    </recommendedName>
</protein>
<comment type="similarity">
    <text evidence="11">Belongs to the protein kinase superfamily. Ser/Thr protein kinase family. CDPK subfamily.</text>
</comment>
<dbReference type="SMART" id="SM00220">
    <property type="entry name" value="S_TKc"/>
    <property type="match status" value="1"/>
</dbReference>
<keyword evidence="10 14" id="KW-0067">ATP-binding</keyword>
<dbReference type="PANTHER" id="PTHR44167">
    <property type="entry name" value="OVARIAN-SPECIFIC SERINE/THREONINE-PROTEIN KINASE LOK-RELATED"/>
    <property type="match status" value="1"/>
</dbReference>
<dbReference type="Gene3D" id="3.30.200.20">
    <property type="entry name" value="Phosphorylase Kinase, domain 1"/>
    <property type="match status" value="1"/>
</dbReference>
<evidence type="ECO:0000256" key="10">
    <source>
        <dbReference type="ARBA" id="ARBA00022840"/>
    </source>
</evidence>
<dbReference type="RefSeq" id="XP_004039556.1">
    <property type="nucleotide sequence ID" value="XM_004039508.1"/>
</dbReference>
<dbReference type="GO" id="GO:0005737">
    <property type="term" value="C:cytoplasm"/>
    <property type="evidence" value="ECO:0007669"/>
    <property type="project" value="TreeGrafter"/>
</dbReference>
<evidence type="ECO:0000256" key="1">
    <source>
        <dbReference type="ARBA" id="ARBA00001946"/>
    </source>
</evidence>
<dbReference type="GO" id="GO:0044773">
    <property type="term" value="P:mitotic DNA damage checkpoint signaling"/>
    <property type="evidence" value="ECO:0007669"/>
    <property type="project" value="TreeGrafter"/>
</dbReference>
<evidence type="ECO:0000256" key="9">
    <source>
        <dbReference type="ARBA" id="ARBA00022837"/>
    </source>
</evidence>
<evidence type="ECO:0000256" key="14">
    <source>
        <dbReference type="PROSITE-ProRule" id="PRU10141"/>
    </source>
</evidence>
<dbReference type="Proteomes" id="UP000008983">
    <property type="component" value="Unassembled WGS sequence"/>
</dbReference>
<dbReference type="GO" id="GO:0106310">
    <property type="term" value="F:protein serine kinase activity"/>
    <property type="evidence" value="ECO:0007669"/>
    <property type="project" value="RHEA"/>
</dbReference>
<evidence type="ECO:0000256" key="11">
    <source>
        <dbReference type="ARBA" id="ARBA00024334"/>
    </source>
</evidence>
<gene>
    <name evidence="16" type="ORF">IMG5_018990</name>
</gene>
<dbReference type="eggNOG" id="KOG0032">
    <property type="taxonomic scope" value="Eukaryota"/>
</dbReference>
<dbReference type="GO" id="GO:0005524">
    <property type="term" value="F:ATP binding"/>
    <property type="evidence" value="ECO:0007669"/>
    <property type="project" value="UniProtKB-UniRule"/>
</dbReference>
<evidence type="ECO:0000256" key="13">
    <source>
        <dbReference type="ARBA" id="ARBA00048679"/>
    </source>
</evidence>
<proteinExistence type="inferred from homology"/>
<dbReference type="GO" id="GO:0005634">
    <property type="term" value="C:nucleus"/>
    <property type="evidence" value="ECO:0007669"/>
    <property type="project" value="TreeGrafter"/>
</dbReference>
<comment type="catalytic activity">
    <reaction evidence="12">
        <text>L-threonyl-[protein] + ATP = O-phospho-L-threonyl-[protein] + ADP + H(+)</text>
        <dbReference type="Rhea" id="RHEA:46608"/>
        <dbReference type="Rhea" id="RHEA-COMP:11060"/>
        <dbReference type="Rhea" id="RHEA-COMP:11605"/>
        <dbReference type="ChEBI" id="CHEBI:15378"/>
        <dbReference type="ChEBI" id="CHEBI:30013"/>
        <dbReference type="ChEBI" id="CHEBI:30616"/>
        <dbReference type="ChEBI" id="CHEBI:61977"/>
        <dbReference type="ChEBI" id="CHEBI:456216"/>
        <dbReference type="EC" id="2.7.11.1"/>
    </reaction>
</comment>
<dbReference type="PROSITE" id="PS50011">
    <property type="entry name" value="PROTEIN_KINASE_DOM"/>
    <property type="match status" value="1"/>
</dbReference>
<evidence type="ECO:0000256" key="3">
    <source>
        <dbReference type="ARBA" id="ARBA00022527"/>
    </source>
</evidence>
<evidence type="ECO:0000313" key="16">
    <source>
        <dbReference type="EMBL" id="EGR34252.1"/>
    </source>
</evidence>
<dbReference type="GO" id="GO:0004674">
    <property type="term" value="F:protein serine/threonine kinase activity"/>
    <property type="evidence" value="ECO:0007669"/>
    <property type="project" value="UniProtKB-KW"/>
</dbReference>